<dbReference type="Proteomes" id="UP001523219">
    <property type="component" value="Unassembled WGS sequence"/>
</dbReference>
<feature type="chain" id="PRO_5045484240" evidence="1">
    <location>
        <begin position="33"/>
        <end position="251"/>
    </location>
</feature>
<proteinExistence type="predicted"/>
<dbReference type="EMBL" id="JAMWMR010000013">
    <property type="protein sequence ID" value="MCN9242351.1"/>
    <property type="molecule type" value="Genomic_DNA"/>
</dbReference>
<sequence>MRTKRARQANSGALVLAAGLLAAASLAGPASAAEPSSVTLGGVAYNFTTGKPIPQARVAVEETGAAVETDGNGRWSLDVPAGSDATVHVTKVGWYPMYTQTFQNVRQDVPDIFLQTPDLATTAGLWALVAAQQWKDPFEDGCVIVSTVVDKRAVGMTFEELVGFVPHGVPGSTASASPALPKPLYFNDHVLPDISLSQTSTDGGVMWTNVPNGTYTFNAAHPTEKFAPFTAKCKDHRFINASPAHGLHGMP</sequence>
<reference evidence="2 3" key="1">
    <citation type="submission" date="2022-05" db="EMBL/GenBank/DDBJ databases">
        <title>Streptomyces sp. nov. RY43-2 isolated from soil of a peat swamp forest.</title>
        <authorList>
            <person name="Kanchanasin P."/>
            <person name="Tanasupawat S."/>
            <person name="Phongsopitanun W."/>
        </authorList>
    </citation>
    <scope>NUCLEOTIDE SEQUENCE [LARGE SCALE GENOMIC DNA]</scope>
    <source>
        <strain evidence="2 3">RY43-2</strain>
    </source>
</reference>
<protein>
    <submittedName>
        <fullName evidence="2">Carboxypeptidase-like regulatory domain-containing protein</fullName>
    </submittedName>
</protein>
<evidence type="ECO:0000313" key="2">
    <source>
        <dbReference type="EMBL" id="MCN9242351.1"/>
    </source>
</evidence>
<evidence type="ECO:0000256" key="1">
    <source>
        <dbReference type="SAM" id="SignalP"/>
    </source>
</evidence>
<comment type="caution">
    <text evidence="2">The sequence shown here is derived from an EMBL/GenBank/DDBJ whole genome shotgun (WGS) entry which is preliminary data.</text>
</comment>
<dbReference type="InterPro" id="IPR008969">
    <property type="entry name" value="CarboxyPept-like_regulatory"/>
</dbReference>
<accession>A0ABT0ZFL1</accession>
<dbReference type="RefSeq" id="WP_252425659.1">
    <property type="nucleotide sequence ID" value="NZ_JAMWMR010000013.1"/>
</dbReference>
<keyword evidence="3" id="KW-1185">Reference proteome</keyword>
<dbReference type="Gene3D" id="2.60.40.1120">
    <property type="entry name" value="Carboxypeptidase-like, regulatory domain"/>
    <property type="match status" value="1"/>
</dbReference>
<organism evidence="2 3">
    <name type="scientific">Streptomyces macrolidinus</name>
    <dbReference type="NCBI Taxonomy" id="2952607"/>
    <lineage>
        <taxon>Bacteria</taxon>
        <taxon>Bacillati</taxon>
        <taxon>Actinomycetota</taxon>
        <taxon>Actinomycetes</taxon>
        <taxon>Kitasatosporales</taxon>
        <taxon>Streptomycetaceae</taxon>
        <taxon>Streptomyces</taxon>
    </lineage>
</organism>
<keyword evidence="1" id="KW-0732">Signal</keyword>
<evidence type="ECO:0000313" key="3">
    <source>
        <dbReference type="Proteomes" id="UP001523219"/>
    </source>
</evidence>
<dbReference type="SUPFAM" id="SSF49464">
    <property type="entry name" value="Carboxypeptidase regulatory domain-like"/>
    <property type="match status" value="1"/>
</dbReference>
<feature type="signal peptide" evidence="1">
    <location>
        <begin position="1"/>
        <end position="32"/>
    </location>
</feature>
<name>A0ABT0ZFL1_9ACTN</name>
<gene>
    <name evidence="2" type="ORF">NGF19_16385</name>
</gene>